<evidence type="ECO:0000256" key="5">
    <source>
        <dbReference type="PIRNR" id="PIRNR006113"/>
    </source>
</evidence>
<dbReference type="EMBL" id="AP028679">
    <property type="protein sequence ID" value="BEQ15825.1"/>
    <property type="molecule type" value="Genomic_DNA"/>
</dbReference>
<comment type="pathway">
    <text evidence="1 5">Purine metabolism; 7-cyano-7-deazaguanine biosynthesis.</text>
</comment>
<feature type="binding site" evidence="7">
    <location>
        <position position="27"/>
    </location>
    <ligand>
        <name>Zn(2+)</name>
        <dbReference type="ChEBI" id="CHEBI:29105"/>
    </ligand>
</feature>
<sequence length="122" mass="13957">MYRLMVTGRFAAAHNLRNFNGRCEALHGHNWKVEVVVQGNQLDRADLLMDFGELKKLMNQAMDRLDHCHLNEITPFDQVNPSSEQIAKYLFETIGQGLPEHVSMYSVSAWESDDSRATYLGD</sequence>
<evidence type="ECO:0000256" key="2">
    <source>
        <dbReference type="ARBA" id="ARBA00008900"/>
    </source>
</evidence>
<gene>
    <name evidence="8" type="primary">queD</name>
    <name evidence="8" type="ORF">FAK_28910</name>
</gene>
<name>A0AAU9EG86_9BACT</name>
<dbReference type="PIRSF" id="PIRSF006113">
    <property type="entry name" value="PTP_synth"/>
    <property type="match status" value="1"/>
</dbReference>
<organism evidence="8 9">
    <name type="scientific">Desulfoferula mesophila</name>
    <dbReference type="NCBI Taxonomy" id="3058419"/>
    <lineage>
        <taxon>Bacteria</taxon>
        <taxon>Pseudomonadati</taxon>
        <taxon>Thermodesulfobacteriota</taxon>
        <taxon>Desulfarculia</taxon>
        <taxon>Desulfarculales</taxon>
        <taxon>Desulfarculaceae</taxon>
        <taxon>Desulfoferula</taxon>
    </lineage>
</organism>
<keyword evidence="5 7" id="KW-0479">Metal-binding</keyword>
<dbReference type="KEGG" id="dmp:FAK_28910"/>
<accession>A0AAU9EG86</accession>
<keyword evidence="5" id="KW-0456">Lyase</keyword>
<evidence type="ECO:0000256" key="3">
    <source>
        <dbReference type="ARBA" id="ARBA00018141"/>
    </source>
</evidence>
<evidence type="ECO:0000313" key="8">
    <source>
        <dbReference type="EMBL" id="BEQ15825.1"/>
    </source>
</evidence>
<feature type="binding site" evidence="7">
    <location>
        <position position="29"/>
    </location>
    <ligand>
        <name>Zn(2+)</name>
        <dbReference type="ChEBI" id="CHEBI:29105"/>
    </ligand>
</feature>
<reference evidence="9" key="1">
    <citation type="journal article" date="2023" name="Arch. Microbiol.">
        <title>Desulfoferula mesophilus gen. nov. sp. nov., a mesophilic sulfate-reducing bacterium isolated from a brackish lake sediment.</title>
        <authorList>
            <person name="Watanabe T."/>
            <person name="Yabe T."/>
            <person name="Tsuji J.M."/>
            <person name="Fukui M."/>
        </authorList>
    </citation>
    <scope>NUCLEOTIDE SEQUENCE [LARGE SCALE GENOMIC DNA]</scope>
    <source>
        <strain evidence="9">12FAK</strain>
    </source>
</reference>
<feature type="active site" description="Charge relay system" evidence="6">
    <location>
        <position position="67"/>
    </location>
</feature>
<dbReference type="Gene3D" id="3.30.479.10">
    <property type="entry name" value="6-pyruvoyl tetrahydropterin synthase/QueD"/>
    <property type="match status" value="1"/>
</dbReference>
<dbReference type="Proteomes" id="UP001366166">
    <property type="component" value="Chromosome"/>
</dbReference>
<feature type="active site" description="Proton acceptor" evidence="6">
    <location>
        <position position="23"/>
    </location>
</feature>
<evidence type="ECO:0000256" key="7">
    <source>
        <dbReference type="PIRSR" id="PIRSR006113-2"/>
    </source>
</evidence>
<proteinExistence type="inferred from homology"/>
<dbReference type="GO" id="GO:0046872">
    <property type="term" value="F:metal ion binding"/>
    <property type="evidence" value="ECO:0007669"/>
    <property type="project" value="UniProtKB-KW"/>
</dbReference>
<keyword evidence="9" id="KW-1185">Reference proteome</keyword>
<dbReference type="NCBIfam" id="TIGR03367">
    <property type="entry name" value="queuosine_QueD"/>
    <property type="match status" value="1"/>
</dbReference>
<comment type="catalytic activity">
    <reaction evidence="4 5">
        <text>7,8-dihydroneopterin 3'-triphosphate + H2O = 6-carboxy-5,6,7,8-tetrahydropterin + triphosphate + acetaldehyde + 2 H(+)</text>
        <dbReference type="Rhea" id="RHEA:27966"/>
        <dbReference type="ChEBI" id="CHEBI:15343"/>
        <dbReference type="ChEBI" id="CHEBI:15377"/>
        <dbReference type="ChEBI" id="CHEBI:15378"/>
        <dbReference type="ChEBI" id="CHEBI:18036"/>
        <dbReference type="ChEBI" id="CHEBI:58462"/>
        <dbReference type="ChEBI" id="CHEBI:61032"/>
        <dbReference type="EC" id="4.1.2.50"/>
    </reaction>
</comment>
<dbReference type="InterPro" id="IPR038418">
    <property type="entry name" value="6-PTP_synth/QueD_sf"/>
</dbReference>
<dbReference type="PANTHER" id="PTHR12589:SF8">
    <property type="entry name" value="6-CARBOXY-5,6,7,8-TETRAHYDROPTERIN SYNTHASE"/>
    <property type="match status" value="1"/>
</dbReference>
<dbReference type="AlphaFoldDB" id="A0AAU9EG86"/>
<dbReference type="SUPFAM" id="SSF55620">
    <property type="entry name" value="Tetrahydrobiopterin biosynthesis enzymes-like"/>
    <property type="match status" value="1"/>
</dbReference>
<evidence type="ECO:0000256" key="6">
    <source>
        <dbReference type="PIRSR" id="PIRSR006113-1"/>
    </source>
</evidence>
<feature type="binding site" evidence="7">
    <location>
        <position position="14"/>
    </location>
    <ligand>
        <name>Zn(2+)</name>
        <dbReference type="ChEBI" id="CHEBI:29105"/>
    </ligand>
</feature>
<dbReference type="RefSeq" id="WP_338600818.1">
    <property type="nucleotide sequence ID" value="NZ_AP028679.1"/>
</dbReference>
<feature type="active site" description="Charge relay system" evidence="6">
    <location>
        <position position="111"/>
    </location>
</feature>
<protein>
    <recommendedName>
        <fullName evidence="3 5">6-carboxy-5,6,7,8-tetrahydropterin synthase</fullName>
        <ecNumber evidence="5">4.-.-.-</ecNumber>
    </recommendedName>
</protein>
<dbReference type="PANTHER" id="PTHR12589">
    <property type="entry name" value="PYRUVOYL TETRAHYDROBIOPTERIN SYNTHASE"/>
    <property type="match status" value="1"/>
</dbReference>
<dbReference type="EC" id="4.-.-.-" evidence="5"/>
<dbReference type="GO" id="GO:0008616">
    <property type="term" value="P:tRNA queuosine(34) biosynthetic process"/>
    <property type="evidence" value="ECO:0007669"/>
    <property type="project" value="UniProtKB-KW"/>
</dbReference>
<evidence type="ECO:0000313" key="9">
    <source>
        <dbReference type="Proteomes" id="UP001366166"/>
    </source>
</evidence>
<comment type="cofactor">
    <cofactor evidence="5 7">
        <name>Zn(2+)</name>
        <dbReference type="ChEBI" id="CHEBI:29105"/>
    </cofactor>
    <text evidence="5 7">Binds 1 zinc ion per subunit.</text>
</comment>
<keyword evidence="5 7" id="KW-0862">Zinc</keyword>
<keyword evidence="5" id="KW-0671">Queuosine biosynthesis</keyword>
<dbReference type="GO" id="GO:0070497">
    <property type="term" value="F:6-carboxytetrahydropterin synthase activity"/>
    <property type="evidence" value="ECO:0007669"/>
    <property type="project" value="UniProtKB-EC"/>
</dbReference>
<evidence type="ECO:0000256" key="4">
    <source>
        <dbReference type="ARBA" id="ARBA00048807"/>
    </source>
</evidence>
<evidence type="ECO:0000256" key="1">
    <source>
        <dbReference type="ARBA" id="ARBA00005061"/>
    </source>
</evidence>
<dbReference type="Pfam" id="PF01242">
    <property type="entry name" value="PTPS"/>
    <property type="match status" value="1"/>
</dbReference>
<dbReference type="InterPro" id="IPR007115">
    <property type="entry name" value="6-PTP_synth/QueD"/>
</dbReference>
<comment type="similarity">
    <text evidence="2 5">Belongs to the PTPS family. QueD subfamily.</text>
</comment>